<protein>
    <submittedName>
        <fullName evidence="1">Uncharacterized protein</fullName>
    </submittedName>
</protein>
<evidence type="ECO:0000313" key="1">
    <source>
        <dbReference type="EMBL" id="MBN9412490.1"/>
    </source>
</evidence>
<sequence length="1243" mass="138367">MRNFLPKIGRALSSSGRIFLTYLLIYQQIFMGIVWAGDGLKVIQVDLDEIRHHGKILKSSPSSDEIRVSKDPTEVREEFKGCDWIFREAGDQVQTFYRWQGGFYEVHHPSLLKAAQVHKNSKEKGIYNLYIKLLLEGLGQQDFTVGLESEGQIIIEDGIQLKGLVTYAPHVVIRAMAPLDKTWRLKGMDVEHLDAYGDVKIEGNSTLNVRTLNLHEGTLINQGTLRFKEDGIFHLHGNNLINDHKIKGIKRLFFEAGGTFHHRTSKAQLKIKKGQFSYEGQEMVFHPDSFMKAQTIQVKTAQKLNTLPRMNGKILDLEASSLEECDFEKVTLFKSLHLLSTKSSLTFTNPLVFAGSLKVEAPCVRNTKGIGSRGSIQFKAPQILNEAFLVSEQGKIILEGNVHHTQGLLGASEGVEIIGEAHVFQGDFHPQSAFLIKSKQGLTYDPEKLKTKNLLKLIFQEPVSFPQGIKTLGSLFLEGPSVEIGKGLEATYTEAQTPFLKMAGDILSTPLKAWGKVEFIAPYAFTAEYPLDVEGDLKVEASRNVSLKGSILGHQDISIVSLSIVSEKEIFAHKTMQVECSGPIFFQDRVVGVQGITLRVGDRIFYKDAGPDITSQTSGLQTGGTLEIISAVPKLCFRSPLSLLGLFVFKGPQAYNLSTLKSQKGFVFLTPFVEEGFGLVNCGKLISEEGNLYVEGNTTHYPQGEIYSSRQAHFKGHLNYFQGPLTIKEHLRIHTLHKWGLSYCPTVFETCPSVTFAFDMGKQLNQPLESPETELTLEGPSITVTKPFTVKEIKGDTPKISFIFQEDFTLTSPIQAKGELLIQAPSVVAKKKIQADQVLIGSTKGDITLEAFVEGTEKVLLNTAENLTYPAEGLQTLGLLHLILPPYRRLEIPLKLLGQLRIEAPDFRNVTTLEARKGIEILTNSHLKNIWKWSLVNIGKIISDEGDIVFQGNVFQGDESEVRTAKSLKIKGHIHHLKGEFVEGQEGLEIEANGPREIITFEPYCLRTLGLLRLVFKTGGDFLCPLEVKGGIEIEVLPHKTPQDLFFCADLIAGQGLRLKVPGHNISIGTTFRPLIKIQSGGSFESIGAKKFSLVHGTVFSNDFFHVQATDQIILGRWLEEERTYKVKRWNFNNPEKGTEIEISYPFYTPNGSSFISNGGMRLETQNLWSECGDILVANGNLEIKASKESLLCGTLIELWQGNASITTPVFEQYSPTTVYTGQDTASSHWINYCLPHKEEPLS</sequence>
<dbReference type="EMBL" id="JAFKGL010000010">
    <property type="protein sequence ID" value="MBN9412490.1"/>
    <property type="molecule type" value="Genomic_DNA"/>
</dbReference>
<name>A0A8J7PI21_9PROT</name>
<dbReference type="AlphaFoldDB" id="A0A8J7PI21"/>
<gene>
    <name evidence="1" type="ORF">J0H12_00990</name>
</gene>
<proteinExistence type="predicted"/>
<organism evidence="1 2">
    <name type="scientific">Candidatus Paracaedimonas acanthamoebae</name>
    <dbReference type="NCBI Taxonomy" id="244581"/>
    <lineage>
        <taxon>Bacteria</taxon>
        <taxon>Pseudomonadati</taxon>
        <taxon>Pseudomonadota</taxon>
        <taxon>Alphaproteobacteria</taxon>
        <taxon>Holosporales</taxon>
        <taxon>Caedimonadaceae</taxon>
        <taxon>Candidatus Paracaedimonas</taxon>
    </lineage>
</organism>
<dbReference type="Proteomes" id="UP000664414">
    <property type="component" value="Unassembled WGS sequence"/>
</dbReference>
<accession>A0A8J7PI21</accession>
<reference evidence="1" key="1">
    <citation type="submission" date="2021-02" db="EMBL/GenBank/DDBJ databases">
        <title>Thiocyanate and organic carbon inputs drive convergent selection for specific autotrophic Afipia and Thiobacillus strains within complex microbiomes.</title>
        <authorList>
            <person name="Huddy R.J."/>
            <person name="Sachdeva R."/>
            <person name="Kadzinga F."/>
            <person name="Kantor R.S."/>
            <person name="Harrison S.T.L."/>
            <person name="Banfield J.F."/>
        </authorList>
    </citation>
    <scope>NUCLEOTIDE SEQUENCE</scope>
    <source>
        <strain evidence="1">SCN18_10_11_15_R4_P_38_20</strain>
    </source>
</reference>
<comment type="caution">
    <text evidence="1">The sequence shown here is derived from an EMBL/GenBank/DDBJ whole genome shotgun (WGS) entry which is preliminary data.</text>
</comment>
<evidence type="ECO:0000313" key="2">
    <source>
        <dbReference type="Proteomes" id="UP000664414"/>
    </source>
</evidence>